<dbReference type="Proteomes" id="UP001465717">
    <property type="component" value="Unassembled WGS sequence"/>
</dbReference>
<dbReference type="InterPro" id="IPR027417">
    <property type="entry name" value="P-loop_NTPase"/>
</dbReference>
<keyword evidence="3 5" id="KW-0067">ATP-binding</keyword>
<name>A0ABV1G0G4_9BACT</name>
<dbReference type="SMART" id="SM00382">
    <property type="entry name" value="AAA"/>
    <property type="match status" value="1"/>
</dbReference>
<evidence type="ECO:0000256" key="3">
    <source>
        <dbReference type="ARBA" id="ARBA00022840"/>
    </source>
</evidence>
<evidence type="ECO:0000259" key="4">
    <source>
        <dbReference type="SMART" id="SM00382"/>
    </source>
</evidence>
<organism evidence="5 6">
    <name type="scientific">Segatella sinensis</name>
    <dbReference type="NCBI Taxonomy" id="3085167"/>
    <lineage>
        <taxon>Bacteria</taxon>
        <taxon>Pseudomonadati</taxon>
        <taxon>Bacteroidota</taxon>
        <taxon>Bacteroidia</taxon>
        <taxon>Bacteroidales</taxon>
        <taxon>Prevotellaceae</taxon>
        <taxon>Segatella</taxon>
    </lineage>
</organism>
<dbReference type="PANTHER" id="PTHR23073">
    <property type="entry name" value="26S PROTEASOME REGULATORY SUBUNIT"/>
    <property type="match status" value="1"/>
</dbReference>
<gene>
    <name evidence="5" type="ORF">AAAT87_11540</name>
</gene>
<evidence type="ECO:0000313" key="6">
    <source>
        <dbReference type="Proteomes" id="UP001465717"/>
    </source>
</evidence>
<evidence type="ECO:0000256" key="1">
    <source>
        <dbReference type="ARBA" id="ARBA00006914"/>
    </source>
</evidence>
<reference evidence="5 6" key="1">
    <citation type="submission" date="2024-04" db="EMBL/GenBank/DDBJ databases">
        <title>Human intestinal bacterial collection.</title>
        <authorList>
            <person name="Pauvert C."/>
            <person name="Hitch T.C.A."/>
            <person name="Clavel T."/>
        </authorList>
    </citation>
    <scope>NUCLEOTIDE SEQUENCE [LARGE SCALE GENOMIC DNA]</scope>
    <source>
        <strain evidence="5 6">CLA-AA-H174</strain>
    </source>
</reference>
<dbReference type="SUPFAM" id="SSF52540">
    <property type="entry name" value="P-loop containing nucleoside triphosphate hydrolases"/>
    <property type="match status" value="1"/>
</dbReference>
<dbReference type="GO" id="GO:0005524">
    <property type="term" value="F:ATP binding"/>
    <property type="evidence" value="ECO:0007669"/>
    <property type="project" value="UniProtKB-KW"/>
</dbReference>
<dbReference type="InterPro" id="IPR003959">
    <property type="entry name" value="ATPase_AAA_core"/>
</dbReference>
<comment type="caution">
    <text evidence="5">The sequence shown here is derived from an EMBL/GenBank/DDBJ whole genome shotgun (WGS) entry which is preliminary data.</text>
</comment>
<feature type="domain" description="AAA+ ATPase" evidence="4">
    <location>
        <begin position="361"/>
        <end position="500"/>
    </location>
</feature>
<dbReference type="EMBL" id="JBBNGE010000044">
    <property type="protein sequence ID" value="MEQ2508903.1"/>
    <property type="molecule type" value="Genomic_DNA"/>
</dbReference>
<comment type="similarity">
    <text evidence="1">Belongs to the AAA ATPase family.</text>
</comment>
<protein>
    <submittedName>
        <fullName evidence="5">ATP-binding protein</fullName>
    </submittedName>
</protein>
<proteinExistence type="inferred from homology"/>
<dbReference type="CDD" id="cd19481">
    <property type="entry name" value="RecA-like_protease"/>
    <property type="match status" value="1"/>
</dbReference>
<keyword evidence="2" id="KW-0547">Nucleotide-binding</keyword>
<sequence length="578" mass="66241">MEISGNPAIVRHKKELFFDEIDFDQHVPLPLEESDLTILQLFDRVLREVTSKGFSQSTLDLCMPYICRLAQLQAITNRQAFIMAICMNFSLNMSITLRAVANMLDTTNMMLMHWMPDFHALCEKELLEKMERRMGRVDEYVIPADVLEAFSNNEVFVKKTSKVENTLELLSTFYHLFKQKSKTCMETDTFIKKCSRHLSDNQHLPLVSKLKKLELSSIESELILLHLCRCYVMNSMSNVSLGQIVALFDEGKDRNVMVYGLLQGNHELFQRKLITFGCADGIKDKETLCLTAKARHLLIPEYKLRGMNTPSSDMTSHKDIVFKNLYYNPSVEQQIQRLHSLLEEKNFRMVQKRLQERGFHKGIACLFYGSPGTGKTETVLQLAKSSGRDVMQVSMSQIRSKWVGESQKNIQEVFASYKERVRASKLCPILLFNEADAIIGNRMEVTTSSVDKMENSIQNVILQEMENLEGIMIATTNLQGSLDAAFERRFLYKVEFEKPSLQVRTQIWHSMMPDVDEATLSSIASQYDFSGGQIENIARKALVDDLLFYSSDISNKERISTFCRQEALSKNAIKGFSL</sequence>
<dbReference type="InterPro" id="IPR050221">
    <property type="entry name" value="26S_Proteasome_ATPase"/>
</dbReference>
<evidence type="ECO:0000256" key="2">
    <source>
        <dbReference type="ARBA" id="ARBA00022741"/>
    </source>
</evidence>
<dbReference type="Gene3D" id="3.40.50.300">
    <property type="entry name" value="P-loop containing nucleotide triphosphate hydrolases"/>
    <property type="match status" value="1"/>
</dbReference>
<keyword evidence="6" id="KW-1185">Reference proteome</keyword>
<dbReference type="Pfam" id="PF00004">
    <property type="entry name" value="AAA"/>
    <property type="match status" value="1"/>
</dbReference>
<dbReference type="InterPro" id="IPR003593">
    <property type="entry name" value="AAA+_ATPase"/>
</dbReference>
<accession>A0ABV1G0G4</accession>
<evidence type="ECO:0000313" key="5">
    <source>
        <dbReference type="EMBL" id="MEQ2508903.1"/>
    </source>
</evidence>
<dbReference type="RefSeq" id="WP_349226494.1">
    <property type="nucleotide sequence ID" value="NZ_JBBNFG020000028.1"/>
</dbReference>